<organism evidence="1 2">
    <name type="scientific">Blastopirellula marina</name>
    <dbReference type="NCBI Taxonomy" id="124"/>
    <lineage>
        <taxon>Bacteria</taxon>
        <taxon>Pseudomonadati</taxon>
        <taxon>Planctomycetota</taxon>
        <taxon>Planctomycetia</taxon>
        <taxon>Pirellulales</taxon>
        <taxon>Pirellulaceae</taxon>
        <taxon>Blastopirellula</taxon>
    </lineage>
</organism>
<dbReference type="Proteomes" id="UP000240009">
    <property type="component" value="Unassembled WGS sequence"/>
</dbReference>
<evidence type="ECO:0000313" key="2">
    <source>
        <dbReference type="Proteomes" id="UP000240009"/>
    </source>
</evidence>
<dbReference type="InterPro" id="IPR036895">
    <property type="entry name" value="Uracil-DNA_glycosylase-like_sf"/>
</dbReference>
<dbReference type="RefSeq" id="WP_105357768.1">
    <property type="nucleotide sequence ID" value="NZ_PUIA01000069.1"/>
</dbReference>
<proteinExistence type="predicted"/>
<name>A0A2S8F1N3_9BACT</name>
<gene>
    <name evidence="1" type="ORF">C5Y96_21745</name>
</gene>
<sequence length="277" mass="31703">MPDQPASDSVETLLDDMLQDVGHSALKYSTWKNTVLSAFLGTTGSDYQNELMIVGRALNGNNGTWLPPEMQDQARRSEVVENAAHQWDNRGLNWVLKYWKQIRACEDCQENYFGRKSQCPKCRSSKTKRLYCTRTSAFWRVIRHVVRNIPFPESLWDTWANHVAWTNLYKISPSGGGNPTTSLRQLQHPYCEQILRLEIQAWQPRRILFLSGYDWMNHFCEGLGIAGQITENAKFVQFAGTLTSTGAKVVVGPHPQDRGAKPERDFAKEIATYFRQS</sequence>
<protein>
    <recommendedName>
        <fullName evidence="3">Uracil-DNA glycosylase-like domain-containing protein</fullName>
    </recommendedName>
</protein>
<dbReference type="SUPFAM" id="SSF52141">
    <property type="entry name" value="Uracil-DNA glycosylase-like"/>
    <property type="match status" value="1"/>
</dbReference>
<evidence type="ECO:0008006" key="3">
    <source>
        <dbReference type="Google" id="ProtNLM"/>
    </source>
</evidence>
<reference evidence="1 2" key="1">
    <citation type="submission" date="2018-02" db="EMBL/GenBank/DDBJ databases">
        <title>Comparative genomes isolates from brazilian mangrove.</title>
        <authorList>
            <person name="Araujo J.E."/>
            <person name="Taketani R.G."/>
            <person name="Silva M.C.P."/>
            <person name="Loureco M.V."/>
            <person name="Andreote F.D."/>
        </authorList>
    </citation>
    <scope>NUCLEOTIDE SEQUENCE [LARGE SCALE GENOMIC DNA]</scope>
    <source>
        <strain evidence="1 2">HEX-2 MGV</strain>
    </source>
</reference>
<evidence type="ECO:0000313" key="1">
    <source>
        <dbReference type="EMBL" id="PQO26076.1"/>
    </source>
</evidence>
<accession>A0A2S8F1N3</accession>
<comment type="caution">
    <text evidence="1">The sequence shown here is derived from an EMBL/GenBank/DDBJ whole genome shotgun (WGS) entry which is preliminary data.</text>
</comment>
<dbReference type="OrthoDB" id="1093376at2"/>
<dbReference type="EMBL" id="PUIA01000069">
    <property type="protein sequence ID" value="PQO26076.1"/>
    <property type="molecule type" value="Genomic_DNA"/>
</dbReference>
<dbReference type="AlphaFoldDB" id="A0A2S8F1N3"/>